<name>A0ACA9R4A1_9GLOM</name>
<dbReference type="EMBL" id="CAJVPU010059724">
    <property type="protein sequence ID" value="CAG8775857.1"/>
    <property type="molecule type" value="Genomic_DNA"/>
</dbReference>
<accession>A0ACA9R4A1</accession>
<organism evidence="1 2">
    <name type="scientific">Dentiscutata heterogama</name>
    <dbReference type="NCBI Taxonomy" id="1316150"/>
    <lineage>
        <taxon>Eukaryota</taxon>
        <taxon>Fungi</taxon>
        <taxon>Fungi incertae sedis</taxon>
        <taxon>Mucoromycota</taxon>
        <taxon>Glomeromycotina</taxon>
        <taxon>Glomeromycetes</taxon>
        <taxon>Diversisporales</taxon>
        <taxon>Gigasporaceae</taxon>
        <taxon>Dentiscutata</taxon>
    </lineage>
</organism>
<evidence type="ECO:0000313" key="1">
    <source>
        <dbReference type="EMBL" id="CAG8775857.1"/>
    </source>
</evidence>
<dbReference type="Proteomes" id="UP000789702">
    <property type="component" value="Unassembled WGS sequence"/>
</dbReference>
<gene>
    <name evidence="1" type="ORF">DHETER_LOCUS16115</name>
</gene>
<sequence>PESNPDNAEPEPANAHANVEPELPNTKPELANAHANAEPEHANTEPELANADPERDNPENLEREFEPGLSLCEKSYGWKKRINNLKNE</sequence>
<comment type="caution">
    <text evidence="1">The sequence shown here is derived from an EMBL/GenBank/DDBJ whole genome shotgun (WGS) entry which is preliminary data.</text>
</comment>
<keyword evidence="2" id="KW-1185">Reference proteome</keyword>
<proteinExistence type="predicted"/>
<evidence type="ECO:0000313" key="2">
    <source>
        <dbReference type="Proteomes" id="UP000789702"/>
    </source>
</evidence>
<protein>
    <submittedName>
        <fullName evidence="1">15125_t:CDS:1</fullName>
    </submittedName>
</protein>
<feature type="non-terminal residue" evidence="1">
    <location>
        <position position="1"/>
    </location>
</feature>
<reference evidence="1" key="1">
    <citation type="submission" date="2021-06" db="EMBL/GenBank/DDBJ databases">
        <authorList>
            <person name="Kallberg Y."/>
            <person name="Tangrot J."/>
            <person name="Rosling A."/>
        </authorList>
    </citation>
    <scope>NUCLEOTIDE SEQUENCE</scope>
    <source>
        <strain evidence="1">IL203A</strain>
    </source>
</reference>